<keyword evidence="3" id="KW-1185">Reference proteome</keyword>
<evidence type="ECO:0000313" key="3">
    <source>
        <dbReference type="Proteomes" id="UP000595140"/>
    </source>
</evidence>
<accession>A0A484NH79</accession>
<feature type="region of interest" description="Disordered" evidence="1">
    <location>
        <begin position="1"/>
        <end position="82"/>
    </location>
</feature>
<feature type="compositionally biased region" description="Low complexity" evidence="1">
    <location>
        <begin position="73"/>
        <end position="82"/>
    </location>
</feature>
<feature type="compositionally biased region" description="Basic and acidic residues" evidence="1">
    <location>
        <begin position="61"/>
        <end position="72"/>
    </location>
</feature>
<protein>
    <submittedName>
        <fullName evidence="2">Uncharacterized protein</fullName>
    </submittedName>
</protein>
<reference evidence="2 3" key="1">
    <citation type="submission" date="2018-04" db="EMBL/GenBank/DDBJ databases">
        <authorList>
            <person name="Vogel A."/>
        </authorList>
    </citation>
    <scope>NUCLEOTIDE SEQUENCE [LARGE SCALE GENOMIC DNA]</scope>
</reference>
<evidence type="ECO:0000313" key="2">
    <source>
        <dbReference type="EMBL" id="VFQ99658.1"/>
    </source>
</evidence>
<dbReference type="Proteomes" id="UP000595140">
    <property type="component" value="Unassembled WGS sequence"/>
</dbReference>
<sequence length="82" mass="9260">MREWGSYETSSVSPLFAVRLPGRASSRSNRREPPPLSPPSTLEIPTDVLASSLRHAQQAGETREELQRRIHSDSSSIRRFSR</sequence>
<name>A0A484NH79_9ASTE</name>
<dbReference type="AlphaFoldDB" id="A0A484NH79"/>
<evidence type="ECO:0000256" key="1">
    <source>
        <dbReference type="SAM" id="MobiDB-lite"/>
    </source>
</evidence>
<organism evidence="2 3">
    <name type="scientific">Cuscuta campestris</name>
    <dbReference type="NCBI Taxonomy" id="132261"/>
    <lineage>
        <taxon>Eukaryota</taxon>
        <taxon>Viridiplantae</taxon>
        <taxon>Streptophyta</taxon>
        <taxon>Embryophyta</taxon>
        <taxon>Tracheophyta</taxon>
        <taxon>Spermatophyta</taxon>
        <taxon>Magnoliopsida</taxon>
        <taxon>eudicotyledons</taxon>
        <taxon>Gunneridae</taxon>
        <taxon>Pentapetalae</taxon>
        <taxon>asterids</taxon>
        <taxon>lamiids</taxon>
        <taxon>Solanales</taxon>
        <taxon>Convolvulaceae</taxon>
        <taxon>Cuscuteae</taxon>
        <taxon>Cuscuta</taxon>
        <taxon>Cuscuta subgen. Grammica</taxon>
        <taxon>Cuscuta sect. Cleistogrammica</taxon>
    </lineage>
</organism>
<dbReference type="EMBL" id="OOIL02006673">
    <property type="protein sequence ID" value="VFQ99658.1"/>
    <property type="molecule type" value="Genomic_DNA"/>
</dbReference>
<gene>
    <name evidence="2" type="ORF">CCAM_LOCUS41434</name>
</gene>
<proteinExistence type="predicted"/>